<evidence type="ECO:0000313" key="3">
    <source>
        <dbReference type="Proteomes" id="UP000636010"/>
    </source>
</evidence>
<accession>A0ABQ1MKJ8</accession>
<keyword evidence="1" id="KW-0812">Transmembrane</keyword>
<keyword evidence="1" id="KW-0472">Membrane</keyword>
<reference evidence="3" key="1">
    <citation type="journal article" date="2019" name="Int. J. Syst. Evol. Microbiol.">
        <title>The Global Catalogue of Microorganisms (GCM) 10K type strain sequencing project: providing services to taxonomists for standard genome sequencing and annotation.</title>
        <authorList>
            <consortium name="The Broad Institute Genomics Platform"/>
            <consortium name="The Broad Institute Genome Sequencing Center for Infectious Disease"/>
            <person name="Wu L."/>
            <person name="Ma J."/>
        </authorList>
    </citation>
    <scope>NUCLEOTIDE SEQUENCE [LARGE SCALE GENOMIC DNA]</scope>
    <source>
        <strain evidence="3">CGMCC 1.10832</strain>
    </source>
</reference>
<sequence length="205" mass="23341">MKPTKILTYVGALVVIIILIFNINPNSSATVETGNYAEEVKQHRREKHEFMESHEASPFVEQSVPFDSLKYFKIDESFKVKATVEEIKDGEVHRLATSDGKEKNFTEVAILHFDLQKSHQDLTLLKSQETSDYFLPFYDETSAITTYGSGRYLEVDYAPGNSKITLDFNYAYNPYCAYTTGYSCPVPPKKNYINIAVNAGEKNYD</sequence>
<dbReference type="PANTHER" id="PTHR41913:SF1">
    <property type="entry name" value="DUF1684 DOMAIN-CONTAINING PROTEIN"/>
    <property type="match status" value="1"/>
</dbReference>
<keyword evidence="3" id="KW-1185">Reference proteome</keyword>
<dbReference type="Proteomes" id="UP000636010">
    <property type="component" value="Unassembled WGS sequence"/>
</dbReference>
<evidence type="ECO:0000256" key="1">
    <source>
        <dbReference type="SAM" id="Phobius"/>
    </source>
</evidence>
<evidence type="ECO:0000313" key="2">
    <source>
        <dbReference type="EMBL" id="GGC41366.1"/>
    </source>
</evidence>
<proteinExistence type="predicted"/>
<feature type="transmembrane region" description="Helical" evidence="1">
    <location>
        <begin position="6"/>
        <end position="23"/>
    </location>
</feature>
<evidence type="ECO:0008006" key="4">
    <source>
        <dbReference type="Google" id="ProtNLM"/>
    </source>
</evidence>
<comment type="caution">
    <text evidence="2">The sequence shown here is derived from an EMBL/GenBank/DDBJ whole genome shotgun (WGS) entry which is preliminary data.</text>
</comment>
<gene>
    <name evidence="2" type="ORF">GCM10011506_28680</name>
</gene>
<name>A0ABQ1MKJ8_9BACT</name>
<protein>
    <recommendedName>
        <fullName evidence="4">DUF1684 domain-containing protein</fullName>
    </recommendedName>
</protein>
<dbReference type="InterPro" id="IPR012467">
    <property type="entry name" value="DUF1684"/>
</dbReference>
<dbReference type="PANTHER" id="PTHR41913">
    <property type="entry name" value="DUF1684 DOMAIN-CONTAINING PROTEIN"/>
    <property type="match status" value="1"/>
</dbReference>
<dbReference type="RefSeq" id="WP_188464655.1">
    <property type="nucleotide sequence ID" value="NZ_BAABHU010000009.1"/>
</dbReference>
<keyword evidence="1" id="KW-1133">Transmembrane helix</keyword>
<organism evidence="2 3">
    <name type="scientific">Marivirga lumbricoides</name>
    <dbReference type="NCBI Taxonomy" id="1046115"/>
    <lineage>
        <taxon>Bacteria</taxon>
        <taxon>Pseudomonadati</taxon>
        <taxon>Bacteroidota</taxon>
        <taxon>Cytophagia</taxon>
        <taxon>Cytophagales</taxon>
        <taxon>Marivirgaceae</taxon>
        <taxon>Marivirga</taxon>
    </lineage>
</organism>
<dbReference type="EMBL" id="BMEC01000009">
    <property type="protein sequence ID" value="GGC41366.1"/>
    <property type="molecule type" value="Genomic_DNA"/>
</dbReference>
<dbReference type="Pfam" id="PF07920">
    <property type="entry name" value="DUF1684"/>
    <property type="match status" value="1"/>
</dbReference>